<evidence type="ECO:0008006" key="3">
    <source>
        <dbReference type="Google" id="ProtNLM"/>
    </source>
</evidence>
<protein>
    <recommendedName>
        <fullName evidence="3">Colicin D immunity protein domain-containing protein</fullName>
    </recommendedName>
</protein>
<reference evidence="1 2" key="1">
    <citation type="submission" date="2020-08" db="EMBL/GenBank/DDBJ databases">
        <title>Draft genome sequencing of an Anaerocolumna strain isolated from anoxic soil subjected to BSD treatment.</title>
        <authorList>
            <person name="Uek A."/>
            <person name="Tonouchi A."/>
        </authorList>
    </citation>
    <scope>NUCLEOTIDE SEQUENCE [LARGE SCALE GENOMIC DNA]</scope>
    <source>
        <strain evidence="1 2">CTTW</strain>
    </source>
</reference>
<sequence length="96" mass="11554">MDIRDQLYYLIREYKKGNYITKTFCEEFTVIYCNERYRAGLNDIEEIVFDGLNDVTSRYSEFEEDLNMYPKVYKSECDVRNAVEKVYSELNMGSKH</sequence>
<dbReference type="KEGG" id="acht:bsdcttw_37930"/>
<accession>A0A7I8DR51</accession>
<organism evidence="1 2">
    <name type="scientific">Anaerocolumna chitinilytica</name>
    <dbReference type="NCBI Taxonomy" id="1727145"/>
    <lineage>
        <taxon>Bacteria</taxon>
        <taxon>Bacillati</taxon>
        <taxon>Bacillota</taxon>
        <taxon>Clostridia</taxon>
        <taxon>Lachnospirales</taxon>
        <taxon>Lachnospiraceae</taxon>
        <taxon>Anaerocolumna</taxon>
    </lineage>
</organism>
<reference evidence="1 2" key="2">
    <citation type="submission" date="2020-08" db="EMBL/GenBank/DDBJ databases">
        <authorList>
            <person name="Ueki A."/>
            <person name="Tonouchi A."/>
        </authorList>
    </citation>
    <scope>NUCLEOTIDE SEQUENCE [LARGE SCALE GENOMIC DNA]</scope>
    <source>
        <strain evidence="1 2">CTTW</strain>
    </source>
</reference>
<proteinExistence type="predicted"/>
<dbReference type="Proteomes" id="UP000515703">
    <property type="component" value="Chromosome"/>
</dbReference>
<gene>
    <name evidence="1" type="ORF">bsdcttw_37930</name>
</gene>
<dbReference type="EMBL" id="AP023368">
    <property type="protein sequence ID" value="BCK00753.1"/>
    <property type="molecule type" value="Genomic_DNA"/>
</dbReference>
<evidence type="ECO:0000313" key="2">
    <source>
        <dbReference type="Proteomes" id="UP000515703"/>
    </source>
</evidence>
<dbReference type="RefSeq" id="WP_185256395.1">
    <property type="nucleotide sequence ID" value="NZ_AP023368.1"/>
</dbReference>
<name>A0A7I8DR51_9FIRM</name>
<dbReference type="AlphaFoldDB" id="A0A7I8DR51"/>
<keyword evidence="2" id="KW-1185">Reference proteome</keyword>
<evidence type="ECO:0000313" key="1">
    <source>
        <dbReference type="EMBL" id="BCK00753.1"/>
    </source>
</evidence>